<proteinExistence type="inferred from homology"/>
<dbReference type="InterPro" id="IPR006305">
    <property type="entry name" value="FliQ"/>
</dbReference>
<keyword evidence="7 9" id="KW-0472">Membrane</keyword>
<evidence type="ECO:0000256" key="5">
    <source>
        <dbReference type="ARBA" id="ARBA00022692"/>
    </source>
</evidence>
<comment type="function">
    <text evidence="9">Role in flagellar biosynthesis.</text>
</comment>
<feature type="transmembrane region" description="Helical" evidence="9">
    <location>
        <begin position="51"/>
        <end position="70"/>
    </location>
</feature>
<dbReference type="NCBIfam" id="TIGR01402">
    <property type="entry name" value="fliQ"/>
    <property type="match status" value="1"/>
</dbReference>
<evidence type="ECO:0000313" key="11">
    <source>
        <dbReference type="Proteomes" id="UP001281656"/>
    </source>
</evidence>
<gene>
    <name evidence="9 10" type="primary">fliQ</name>
    <name evidence="10" type="ORF">P8V03_00605</name>
</gene>
<dbReference type="Pfam" id="PF01313">
    <property type="entry name" value="Bac_export_3"/>
    <property type="match status" value="1"/>
</dbReference>
<keyword evidence="10" id="KW-0282">Flagellum</keyword>
<comment type="subcellular location">
    <subcellularLocation>
        <location evidence="1 9">Cell membrane</location>
        <topology evidence="1">Multi-pass membrane protein</topology>
    </subcellularLocation>
    <subcellularLocation>
        <location evidence="9">Bacterial flagellum basal body</location>
    </subcellularLocation>
</comment>
<protein>
    <recommendedName>
        <fullName evidence="3 9">Flagellar biosynthetic protein FliQ</fullName>
    </recommendedName>
</protein>
<evidence type="ECO:0000256" key="7">
    <source>
        <dbReference type="ARBA" id="ARBA00023136"/>
    </source>
</evidence>
<reference evidence="10 11" key="1">
    <citation type="submission" date="2023-04" db="EMBL/GenBank/DDBJ databases">
        <title>Clostridium tannerae sp. nov., isolated from the fecal material of an alpaca.</title>
        <authorList>
            <person name="Miller S."/>
            <person name="Hendry M."/>
            <person name="King J."/>
            <person name="Sankaranarayanan K."/>
            <person name="Lawson P.A."/>
        </authorList>
    </citation>
    <scope>NUCLEOTIDE SEQUENCE [LARGE SCALE GENOMIC DNA]</scope>
    <source>
        <strain evidence="10 11">A1-XYC3</strain>
    </source>
</reference>
<dbReference type="Proteomes" id="UP001281656">
    <property type="component" value="Unassembled WGS sequence"/>
</dbReference>
<evidence type="ECO:0000256" key="4">
    <source>
        <dbReference type="ARBA" id="ARBA00022475"/>
    </source>
</evidence>
<feature type="transmembrane region" description="Helical" evidence="9">
    <location>
        <begin position="20"/>
        <end position="39"/>
    </location>
</feature>
<keyword evidence="10" id="KW-0966">Cell projection</keyword>
<comment type="similarity">
    <text evidence="2 9">Belongs to the FliQ/MopD/SpaQ family.</text>
</comment>
<dbReference type="PRINTS" id="PR00952">
    <property type="entry name" value="TYPE3IMQPROT"/>
</dbReference>
<evidence type="ECO:0000256" key="6">
    <source>
        <dbReference type="ARBA" id="ARBA00022989"/>
    </source>
</evidence>
<dbReference type="RefSeq" id="WP_318796344.1">
    <property type="nucleotide sequence ID" value="NZ_JARUJP010000001.1"/>
</dbReference>
<dbReference type="InterPro" id="IPR002191">
    <property type="entry name" value="Bac_export_3"/>
</dbReference>
<evidence type="ECO:0000256" key="9">
    <source>
        <dbReference type="RuleBase" id="RU364090"/>
    </source>
</evidence>
<keyword evidence="6 9" id="KW-1133">Transmembrane helix</keyword>
<evidence type="ECO:0000256" key="8">
    <source>
        <dbReference type="ARBA" id="ARBA00023143"/>
    </source>
</evidence>
<name>A0ABU4JNF7_9CLOT</name>
<keyword evidence="10" id="KW-0969">Cilium</keyword>
<keyword evidence="8 9" id="KW-0975">Bacterial flagellum</keyword>
<dbReference type="PIRSF" id="PIRSF004669">
    <property type="entry name" value="FliQ"/>
    <property type="match status" value="1"/>
</dbReference>
<dbReference type="EMBL" id="JARUJP010000001">
    <property type="protein sequence ID" value="MDW8799650.1"/>
    <property type="molecule type" value="Genomic_DNA"/>
</dbReference>
<accession>A0ABU4JNF7</accession>
<dbReference type="PANTHER" id="PTHR34040:SF2">
    <property type="entry name" value="FLAGELLAR BIOSYNTHETIC PROTEIN FLIQ"/>
    <property type="match status" value="1"/>
</dbReference>
<evidence type="ECO:0000256" key="1">
    <source>
        <dbReference type="ARBA" id="ARBA00004651"/>
    </source>
</evidence>
<keyword evidence="11" id="KW-1185">Reference proteome</keyword>
<sequence>MSENLVIGIIKDAIQTGIMVSAPILLVSIIIGLAISIFQATTQIQEQTLTFVPKLIAIAIVGLITGSWMLHQLIAFTERIFTYISHITQ</sequence>
<evidence type="ECO:0000256" key="2">
    <source>
        <dbReference type="ARBA" id="ARBA00006156"/>
    </source>
</evidence>
<keyword evidence="4 9" id="KW-1003">Cell membrane</keyword>
<dbReference type="PANTHER" id="PTHR34040">
    <property type="entry name" value="FLAGELLAR BIOSYNTHETIC PROTEIN FLIQ"/>
    <property type="match status" value="1"/>
</dbReference>
<comment type="caution">
    <text evidence="10">The sequence shown here is derived from an EMBL/GenBank/DDBJ whole genome shotgun (WGS) entry which is preliminary data.</text>
</comment>
<organism evidence="10 11">
    <name type="scientific">Clostridium tanneri</name>
    <dbReference type="NCBI Taxonomy" id="3037988"/>
    <lineage>
        <taxon>Bacteria</taxon>
        <taxon>Bacillati</taxon>
        <taxon>Bacillota</taxon>
        <taxon>Clostridia</taxon>
        <taxon>Eubacteriales</taxon>
        <taxon>Clostridiaceae</taxon>
        <taxon>Clostridium</taxon>
    </lineage>
</organism>
<evidence type="ECO:0000313" key="10">
    <source>
        <dbReference type="EMBL" id="MDW8799650.1"/>
    </source>
</evidence>
<keyword evidence="5 9" id="KW-0812">Transmembrane</keyword>
<evidence type="ECO:0000256" key="3">
    <source>
        <dbReference type="ARBA" id="ARBA00021718"/>
    </source>
</evidence>